<keyword evidence="1" id="KW-1185">Reference proteome</keyword>
<sequence length="92" mass="10350">MGATPRTGFKAQSFTAFDRSISGSLKKNALQSRRHMVYDVGGRSLPFWSMNLLKMRRNGPFSLDLDHNISFIDVLTLSLKLANEPLLAMYSL</sequence>
<reference evidence="2" key="1">
    <citation type="submission" date="2022-11" db="UniProtKB">
        <authorList>
            <consortium name="WormBaseParasite"/>
        </authorList>
    </citation>
    <scope>IDENTIFICATION</scope>
</reference>
<organism evidence="1 2">
    <name type="scientific">Acrobeloides nanus</name>
    <dbReference type="NCBI Taxonomy" id="290746"/>
    <lineage>
        <taxon>Eukaryota</taxon>
        <taxon>Metazoa</taxon>
        <taxon>Ecdysozoa</taxon>
        <taxon>Nematoda</taxon>
        <taxon>Chromadorea</taxon>
        <taxon>Rhabditida</taxon>
        <taxon>Tylenchina</taxon>
        <taxon>Cephalobomorpha</taxon>
        <taxon>Cephaloboidea</taxon>
        <taxon>Cephalobidae</taxon>
        <taxon>Acrobeloides</taxon>
    </lineage>
</organism>
<name>A0A914CKZ4_9BILA</name>
<dbReference type="Proteomes" id="UP000887540">
    <property type="component" value="Unplaced"/>
</dbReference>
<dbReference type="WBParaSite" id="ACRNAN_scaffold11988.g13349.t1">
    <property type="protein sequence ID" value="ACRNAN_scaffold11988.g13349.t1"/>
    <property type="gene ID" value="ACRNAN_scaffold11988.g13349"/>
</dbReference>
<proteinExistence type="predicted"/>
<accession>A0A914CKZ4</accession>
<evidence type="ECO:0000313" key="2">
    <source>
        <dbReference type="WBParaSite" id="ACRNAN_scaffold11988.g13349.t1"/>
    </source>
</evidence>
<protein>
    <submittedName>
        <fullName evidence="2">Uncharacterized protein</fullName>
    </submittedName>
</protein>
<evidence type="ECO:0000313" key="1">
    <source>
        <dbReference type="Proteomes" id="UP000887540"/>
    </source>
</evidence>
<dbReference type="AlphaFoldDB" id="A0A914CKZ4"/>